<protein>
    <submittedName>
        <fullName evidence="3">Uncharacterized protein</fullName>
    </submittedName>
</protein>
<feature type="non-terminal residue" evidence="3">
    <location>
        <position position="105"/>
    </location>
</feature>
<evidence type="ECO:0000313" key="5">
    <source>
        <dbReference type="Proteomes" id="UP000654075"/>
    </source>
</evidence>
<evidence type="ECO:0000256" key="1">
    <source>
        <dbReference type="SAM" id="MobiDB-lite"/>
    </source>
</evidence>
<feature type="region of interest" description="Disordered" evidence="1">
    <location>
        <begin position="50"/>
        <end position="105"/>
    </location>
</feature>
<dbReference type="EMBL" id="CAJNNV010012508">
    <property type="protein sequence ID" value="CAE8600842.1"/>
    <property type="molecule type" value="Genomic_DNA"/>
</dbReference>
<feature type="compositionally biased region" description="Polar residues" evidence="1">
    <location>
        <begin position="77"/>
        <end position="97"/>
    </location>
</feature>
<accession>A0A813KPH1</accession>
<dbReference type="AlphaFoldDB" id="A0A813KPH1"/>
<reference evidence="3" key="1">
    <citation type="submission" date="2021-02" db="EMBL/GenBank/DDBJ databases">
        <authorList>
            <person name="Dougan E. K."/>
            <person name="Rhodes N."/>
            <person name="Thang M."/>
            <person name="Chan C."/>
        </authorList>
    </citation>
    <scope>NUCLEOTIDE SEQUENCE</scope>
</reference>
<name>A0A813KPH1_POLGL</name>
<organism evidence="3 4">
    <name type="scientific">Polarella glacialis</name>
    <name type="common">Dinoflagellate</name>
    <dbReference type="NCBI Taxonomy" id="89957"/>
    <lineage>
        <taxon>Eukaryota</taxon>
        <taxon>Sar</taxon>
        <taxon>Alveolata</taxon>
        <taxon>Dinophyceae</taxon>
        <taxon>Suessiales</taxon>
        <taxon>Suessiaceae</taxon>
        <taxon>Polarella</taxon>
    </lineage>
</organism>
<dbReference type="Proteomes" id="UP000626109">
    <property type="component" value="Unassembled WGS sequence"/>
</dbReference>
<comment type="caution">
    <text evidence="3">The sequence shown here is derived from an EMBL/GenBank/DDBJ whole genome shotgun (WGS) entry which is preliminary data.</text>
</comment>
<evidence type="ECO:0000313" key="2">
    <source>
        <dbReference type="EMBL" id="CAE8600842.1"/>
    </source>
</evidence>
<gene>
    <name evidence="2" type="ORF">PGLA1383_LOCUS19146</name>
    <name evidence="3" type="ORF">PGLA2088_LOCUS34983</name>
</gene>
<proteinExistence type="predicted"/>
<evidence type="ECO:0000313" key="4">
    <source>
        <dbReference type="Proteomes" id="UP000626109"/>
    </source>
</evidence>
<keyword evidence="5" id="KW-1185">Reference proteome</keyword>
<dbReference type="Proteomes" id="UP000654075">
    <property type="component" value="Unassembled WGS sequence"/>
</dbReference>
<sequence length="105" mass="11730">IFGGRKSFIVLEKAKDPKVEALEIRIDEMMKSADLVQSSVRSILQAVSKPGFSLRQSRESPSSKNDQPVKGTRMRESSSGIVRAYSSSRIQNPQNVPRVTARKLR</sequence>
<evidence type="ECO:0000313" key="3">
    <source>
        <dbReference type="EMBL" id="CAE8708560.1"/>
    </source>
</evidence>
<dbReference type="EMBL" id="CAJNNW010031710">
    <property type="protein sequence ID" value="CAE8708560.1"/>
    <property type="molecule type" value="Genomic_DNA"/>
</dbReference>